<accession>A5E7D1</accession>
<evidence type="ECO:0000256" key="3">
    <source>
        <dbReference type="ARBA" id="ARBA00022448"/>
    </source>
</evidence>
<keyword evidence="6 8" id="KW-0472">Membrane</keyword>
<evidence type="ECO:0000313" key="10">
    <source>
        <dbReference type="EMBL" id="EDK47339.1"/>
    </source>
</evidence>
<feature type="transmembrane region" description="Helical" evidence="8">
    <location>
        <begin position="214"/>
        <end position="236"/>
    </location>
</feature>
<feature type="domain" description="Major facilitator superfamily (MFS) profile" evidence="9">
    <location>
        <begin position="116"/>
        <end position="573"/>
    </location>
</feature>
<feature type="transmembrane region" description="Helical" evidence="8">
    <location>
        <begin position="243"/>
        <end position="267"/>
    </location>
</feature>
<proteinExistence type="inferred from homology"/>
<protein>
    <recommendedName>
        <fullName evidence="9">Major facilitator superfamily (MFS) profile domain-containing protein</fullName>
    </recommendedName>
</protein>
<dbReference type="InterPro" id="IPR020846">
    <property type="entry name" value="MFS_dom"/>
</dbReference>
<dbReference type="PANTHER" id="PTHR23511">
    <property type="entry name" value="SYNAPTIC VESICLE GLYCOPROTEIN 2"/>
    <property type="match status" value="1"/>
</dbReference>
<sequence length="577" mass="64170">MTTSDTEETQKLTNLSDLKGYKTTSRTYSGDGGIITSPAPDVYKPDEDNDNDNDNDEKNNLEPLNFEGGKQEFIQSEKYVDDTTSLEFDMIELEANDAILHHKMKLINDAIDEIGFTPYHLKLFFLNGMGYWTDTQLTYLESTVRTFINYQFGYKFPVSAECYAGGMILGAIVWGFGADLIGRKLAFNLSLLLSAIFTIMTGMMGNMASYCLFVLLSAFAAGGNLVLDTCVFLEYLPHKNQWLLTFFALFWGVGQTVAVALGYAFLPNNSCESYDNCPSESNHGWRYVWYTNGCIVLAMAILRVTVIRLKETPKFLIVNNRDAEAVQVLQEIATKYNRKCSLTVEQLAQYGNIESNEDFRKSFDLRGLLRLSFKHLKLLFATRKAVRSTVLLFISWAFLGISYPLYSSFLPQYLATRGANISADTIGGVYRDNLIANVCSIGGPIIAAALLLFIPRLGRRGVLFIGGISTMALLFGYTAVRTRGQNVGLTSSVYCCLYIYYGVIYAYTPEVMPSAARATGNCLCLFATRICTAMVPIIAYYSNTSSSVPIWICGAFVGVIGIIALFLPFEPSKQRVV</sequence>
<dbReference type="PANTHER" id="PTHR23511:SF4">
    <property type="entry name" value="MAJOR FACILITATOR SUPERFAMILY (MFS) PROFILE DOMAIN-CONTAINING PROTEIN"/>
    <property type="match status" value="1"/>
</dbReference>
<feature type="transmembrane region" description="Helical" evidence="8">
    <location>
        <begin position="163"/>
        <end position="182"/>
    </location>
</feature>
<feature type="transmembrane region" description="Helical" evidence="8">
    <location>
        <begin position="461"/>
        <end position="480"/>
    </location>
</feature>
<evidence type="ECO:0000259" key="9">
    <source>
        <dbReference type="PROSITE" id="PS50850"/>
    </source>
</evidence>
<evidence type="ECO:0000256" key="6">
    <source>
        <dbReference type="ARBA" id="ARBA00023136"/>
    </source>
</evidence>
<evidence type="ECO:0000256" key="1">
    <source>
        <dbReference type="ARBA" id="ARBA00004141"/>
    </source>
</evidence>
<dbReference type="VEuPathDB" id="FungiDB:LELG_05520"/>
<feature type="transmembrane region" description="Helical" evidence="8">
    <location>
        <begin position="434"/>
        <end position="454"/>
    </location>
</feature>
<comment type="subcellular location">
    <subcellularLocation>
        <location evidence="1">Membrane</location>
        <topology evidence="1">Multi-pass membrane protein</topology>
    </subcellularLocation>
</comment>
<keyword evidence="11" id="KW-1185">Reference proteome</keyword>
<dbReference type="InParanoid" id="A5E7D1"/>
<feature type="transmembrane region" description="Helical" evidence="8">
    <location>
        <begin position="385"/>
        <end position="406"/>
    </location>
</feature>
<dbReference type="GO" id="GO:0016020">
    <property type="term" value="C:membrane"/>
    <property type="evidence" value="ECO:0007669"/>
    <property type="project" value="UniProtKB-SubCell"/>
</dbReference>
<dbReference type="KEGG" id="lel:PVL30_005059"/>
<dbReference type="OMA" id="TNICAIF"/>
<comment type="similarity">
    <text evidence="2">Belongs to the major facilitator superfamily.</text>
</comment>
<dbReference type="Proteomes" id="UP000001996">
    <property type="component" value="Unassembled WGS sequence"/>
</dbReference>
<dbReference type="SUPFAM" id="SSF103473">
    <property type="entry name" value="MFS general substrate transporter"/>
    <property type="match status" value="1"/>
</dbReference>
<feature type="transmembrane region" description="Helical" evidence="8">
    <location>
        <begin position="548"/>
        <end position="569"/>
    </location>
</feature>
<feature type="transmembrane region" description="Helical" evidence="8">
    <location>
        <begin position="189"/>
        <end position="208"/>
    </location>
</feature>
<evidence type="ECO:0000256" key="8">
    <source>
        <dbReference type="SAM" id="Phobius"/>
    </source>
</evidence>
<organism evidence="10 11">
    <name type="scientific">Lodderomyces elongisporus (strain ATCC 11503 / CBS 2605 / JCM 1781 / NBRC 1676 / NRRL YB-4239)</name>
    <name type="common">Yeast</name>
    <name type="synonym">Saccharomyces elongisporus</name>
    <dbReference type="NCBI Taxonomy" id="379508"/>
    <lineage>
        <taxon>Eukaryota</taxon>
        <taxon>Fungi</taxon>
        <taxon>Dikarya</taxon>
        <taxon>Ascomycota</taxon>
        <taxon>Saccharomycotina</taxon>
        <taxon>Pichiomycetes</taxon>
        <taxon>Debaryomycetaceae</taxon>
        <taxon>Candida/Lodderomyces clade</taxon>
        <taxon>Lodderomyces</taxon>
    </lineage>
</organism>
<dbReference type="EMBL" id="CH981533">
    <property type="protein sequence ID" value="EDK47339.1"/>
    <property type="molecule type" value="Genomic_DNA"/>
</dbReference>
<evidence type="ECO:0000256" key="4">
    <source>
        <dbReference type="ARBA" id="ARBA00022692"/>
    </source>
</evidence>
<evidence type="ECO:0000256" key="2">
    <source>
        <dbReference type="ARBA" id="ARBA00008335"/>
    </source>
</evidence>
<reference evidence="10 11" key="1">
    <citation type="journal article" date="2009" name="Nature">
        <title>Evolution of pathogenicity and sexual reproduction in eight Candida genomes.</title>
        <authorList>
            <person name="Butler G."/>
            <person name="Rasmussen M.D."/>
            <person name="Lin M.F."/>
            <person name="Santos M.A."/>
            <person name="Sakthikumar S."/>
            <person name="Munro C.A."/>
            <person name="Rheinbay E."/>
            <person name="Grabherr M."/>
            <person name="Forche A."/>
            <person name="Reedy J.L."/>
            <person name="Agrafioti I."/>
            <person name="Arnaud M.B."/>
            <person name="Bates S."/>
            <person name="Brown A.J."/>
            <person name="Brunke S."/>
            <person name="Costanzo M.C."/>
            <person name="Fitzpatrick D.A."/>
            <person name="de Groot P.W."/>
            <person name="Harris D."/>
            <person name="Hoyer L.L."/>
            <person name="Hube B."/>
            <person name="Klis F.M."/>
            <person name="Kodira C."/>
            <person name="Lennard N."/>
            <person name="Logue M.E."/>
            <person name="Martin R."/>
            <person name="Neiman A.M."/>
            <person name="Nikolaou E."/>
            <person name="Quail M.A."/>
            <person name="Quinn J."/>
            <person name="Santos M.C."/>
            <person name="Schmitzberger F.F."/>
            <person name="Sherlock G."/>
            <person name="Shah P."/>
            <person name="Silverstein K.A."/>
            <person name="Skrzypek M.S."/>
            <person name="Soll D."/>
            <person name="Staggs R."/>
            <person name="Stansfield I."/>
            <person name="Stumpf M.P."/>
            <person name="Sudbery P.E."/>
            <person name="Srikantha T."/>
            <person name="Zeng Q."/>
            <person name="Berman J."/>
            <person name="Berriman M."/>
            <person name="Heitman J."/>
            <person name="Gow N.A."/>
            <person name="Lorenz M.C."/>
            <person name="Birren B.W."/>
            <person name="Kellis M."/>
            <person name="Cuomo C.A."/>
        </authorList>
    </citation>
    <scope>NUCLEOTIDE SEQUENCE [LARGE SCALE GENOMIC DNA]</scope>
    <source>
        <strain evidence="11">ATCC 11503 / BCRC 21390 / CBS 2605 / JCM 1781 / NBRC 1676 / NRRL YB-4239</strain>
    </source>
</reference>
<feature type="region of interest" description="Disordered" evidence="7">
    <location>
        <begin position="1"/>
        <end position="67"/>
    </location>
</feature>
<evidence type="ECO:0000256" key="7">
    <source>
        <dbReference type="SAM" id="MobiDB-lite"/>
    </source>
</evidence>
<feature type="transmembrane region" description="Helical" evidence="8">
    <location>
        <begin position="287"/>
        <end position="306"/>
    </location>
</feature>
<dbReference type="AlphaFoldDB" id="A5E7D1"/>
<feature type="compositionally biased region" description="Polar residues" evidence="7">
    <location>
        <begin position="11"/>
        <end position="28"/>
    </location>
</feature>
<name>A5E7D1_LODEL</name>
<feature type="transmembrane region" description="Helical" evidence="8">
    <location>
        <begin position="486"/>
        <end position="508"/>
    </location>
</feature>
<dbReference type="InterPro" id="IPR011701">
    <property type="entry name" value="MFS"/>
</dbReference>
<keyword evidence="4 8" id="KW-0812">Transmembrane</keyword>
<keyword evidence="3" id="KW-0813">Transport</keyword>
<gene>
    <name evidence="10" type="ORF">LELG_05520</name>
</gene>
<dbReference type="Gene3D" id="1.20.1250.20">
    <property type="entry name" value="MFS general substrate transporter like domains"/>
    <property type="match status" value="1"/>
</dbReference>
<dbReference type="Pfam" id="PF07690">
    <property type="entry name" value="MFS_1"/>
    <property type="match status" value="1"/>
</dbReference>
<dbReference type="FunFam" id="1.20.1250.20:FF:000171">
    <property type="entry name" value="MFS general substrate transporter"/>
    <property type="match status" value="1"/>
</dbReference>
<dbReference type="GeneID" id="5230380"/>
<evidence type="ECO:0000313" key="11">
    <source>
        <dbReference type="Proteomes" id="UP000001996"/>
    </source>
</evidence>
<dbReference type="HOGENOM" id="CLU_001265_52_4_1"/>
<dbReference type="GO" id="GO:0022857">
    <property type="term" value="F:transmembrane transporter activity"/>
    <property type="evidence" value="ECO:0007669"/>
    <property type="project" value="InterPro"/>
</dbReference>
<dbReference type="InterPro" id="IPR036259">
    <property type="entry name" value="MFS_trans_sf"/>
</dbReference>
<dbReference type="OrthoDB" id="3936150at2759"/>
<evidence type="ECO:0000256" key="5">
    <source>
        <dbReference type="ARBA" id="ARBA00022989"/>
    </source>
</evidence>
<keyword evidence="5 8" id="KW-1133">Transmembrane helix</keyword>
<feature type="transmembrane region" description="Helical" evidence="8">
    <location>
        <begin position="520"/>
        <end position="542"/>
    </location>
</feature>
<dbReference type="eggNOG" id="KOG0253">
    <property type="taxonomic scope" value="Eukaryota"/>
</dbReference>
<dbReference type="PROSITE" id="PS50850">
    <property type="entry name" value="MFS"/>
    <property type="match status" value="1"/>
</dbReference>